<dbReference type="SUPFAM" id="SSF88946">
    <property type="entry name" value="Sigma2 domain of RNA polymerase sigma factors"/>
    <property type="match status" value="1"/>
</dbReference>
<feature type="domain" description="RNA polymerase sigma factor 70 region 4 type 2" evidence="6">
    <location>
        <begin position="101"/>
        <end position="152"/>
    </location>
</feature>
<evidence type="ECO:0000256" key="3">
    <source>
        <dbReference type="ARBA" id="ARBA00023082"/>
    </source>
</evidence>
<evidence type="ECO:0000256" key="2">
    <source>
        <dbReference type="ARBA" id="ARBA00023015"/>
    </source>
</evidence>
<dbReference type="EMBL" id="RJVG01000001">
    <property type="protein sequence ID" value="ROR31918.1"/>
    <property type="molecule type" value="Genomic_DNA"/>
</dbReference>
<sequence>MAEQSLCTEDSIERTLEKYANMVYRIAFSRTKNKYDADDILQEVFMKYIKYNLDYTSEEHKKAWLIKTTINTSKTLLTSAWFKKTTSMPDHLYTTMEEKSEVYYAVLKLPAKYRTVIHLFYYESLSIAQMSSLLETKETTIKSQLHRARKLLQDILKGEGFDV</sequence>
<comment type="similarity">
    <text evidence="1">Belongs to the sigma-70 factor family. ECF subfamily.</text>
</comment>
<dbReference type="InterPro" id="IPR007627">
    <property type="entry name" value="RNA_pol_sigma70_r2"/>
</dbReference>
<reference evidence="7 8" key="1">
    <citation type="submission" date="2018-11" db="EMBL/GenBank/DDBJ databases">
        <title>Genomic Encyclopedia of Type Strains, Phase IV (KMG-IV): sequencing the most valuable type-strain genomes for metagenomic binning, comparative biology and taxonomic classification.</title>
        <authorList>
            <person name="Goeker M."/>
        </authorList>
    </citation>
    <scope>NUCLEOTIDE SEQUENCE [LARGE SCALE GENOMIC DNA]</scope>
    <source>
        <strain evidence="7 8">DSM 26537</strain>
    </source>
</reference>
<keyword evidence="8" id="KW-1185">Reference proteome</keyword>
<dbReference type="GO" id="GO:0006352">
    <property type="term" value="P:DNA-templated transcription initiation"/>
    <property type="evidence" value="ECO:0007669"/>
    <property type="project" value="InterPro"/>
</dbReference>
<evidence type="ECO:0000256" key="1">
    <source>
        <dbReference type="ARBA" id="ARBA00010641"/>
    </source>
</evidence>
<dbReference type="PANTHER" id="PTHR43133:SF51">
    <property type="entry name" value="RNA POLYMERASE SIGMA FACTOR"/>
    <property type="match status" value="1"/>
</dbReference>
<dbReference type="InterPro" id="IPR039425">
    <property type="entry name" value="RNA_pol_sigma-70-like"/>
</dbReference>
<evidence type="ECO:0000259" key="6">
    <source>
        <dbReference type="Pfam" id="PF08281"/>
    </source>
</evidence>
<keyword evidence="2" id="KW-0805">Transcription regulation</keyword>
<keyword evidence="3" id="KW-0731">Sigma factor</keyword>
<dbReference type="Pfam" id="PF08281">
    <property type="entry name" value="Sigma70_r4_2"/>
    <property type="match status" value="1"/>
</dbReference>
<dbReference type="NCBIfam" id="TIGR02937">
    <property type="entry name" value="sigma70-ECF"/>
    <property type="match status" value="1"/>
</dbReference>
<evidence type="ECO:0000259" key="5">
    <source>
        <dbReference type="Pfam" id="PF04542"/>
    </source>
</evidence>
<gene>
    <name evidence="7" type="ORF">EDD66_101538</name>
</gene>
<dbReference type="InterPro" id="IPR014284">
    <property type="entry name" value="RNA_pol_sigma-70_dom"/>
</dbReference>
<dbReference type="Proteomes" id="UP000273083">
    <property type="component" value="Unassembled WGS sequence"/>
</dbReference>
<protein>
    <submittedName>
        <fullName evidence="7">RNA polymerase RpoE-like sigma-24 subunit</fullName>
    </submittedName>
</protein>
<dbReference type="AlphaFoldDB" id="A0A3N1Y070"/>
<dbReference type="Pfam" id="PF04542">
    <property type="entry name" value="Sigma70_r2"/>
    <property type="match status" value="1"/>
</dbReference>
<evidence type="ECO:0000313" key="7">
    <source>
        <dbReference type="EMBL" id="ROR31918.1"/>
    </source>
</evidence>
<proteinExistence type="inferred from homology"/>
<dbReference type="RefSeq" id="WP_123608001.1">
    <property type="nucleotide sequence ID" value="NZ_RJVG01000001.1"/>
</dbReference>
<dbReference type="InterPro" id="IPR036388">
    <property type="entry name" value="WH-like_DNA-bd_sf"/>
</dbReference>
<evidence type="ECO:0000313" key="8">
    <source>
        <dbReference type="Proteomes" id="UP000273083"/>
    </source>
</evidence>
<dbReference type="Gene3D" id="1.10.10.10">
    <property type="entry name" value="Winged helix-like DNA-binding domain superfamily/Winged helix DNA-binding domain"/>
    <property type="match status" value="1"/>
</dbReference>
<feature type="domain" description="RNA polymerase sigma-70 region 2" evidence="5">
    <location>
        <begin position="17"/>
        <end position="81"/>
    </location>
</feature>
<accession>A0A3N1Y070</accession>
<dbReference type="PANTHER" id="PTHR43133">
    <property type="entry name" value="RNA POLYMERASE ECF-TYPE SIGMA FACTO"/>
    <property type="match status" value="1"/>
</dbReference>
<dbReference type="GO" id="GO:0003677">
    <property type="term" value="F:DNA binding"/>
    <property type="evidence" value="ECO:0007669"/>
    <property type="project" value="InterPro"/>
</dbReference>
<dbReference type="SUPFAM" id="SSF88659">
    <property type="entry name" value="Sigma3 and sigma4 domains of RNA polymerase sigma factors"/>
    <property type="match status" value="1"/>
</dbReference>
<organism evidence="7 8">
    <name type="scientific">Mobilisporobacter senegalensis</name>
    <dbReference type="NCBI Taxonomy" id="1329262"/>
    <lineage>
        <taxon>Bacteria</taxon>
        <taxon>Bacillati</taxon>
        <taxon>Bacillota</taxon>
        <taxon>Clostridia</taxon>
        <taxon>Lachnospirales</taxon>
        <taxon>Lachnospiraceae</taxon>
        <taxon>Mobilisporobacter</taxon>
    </lineage>
</organism>
<keyword evidence="4" id="KW-0804">Transcription</keyword>
<dbReference type="OrthoDB" id="9795666at2"/>
<dbReference type="InterPro" id="IPR013249">
    <property type="entry name" value="RNA_pol_sigma70_r4_t2"/>
</dbReference>
<name>A0A3N1Y070_9FIRM</name>
<dbReference type="CDD" id="cd06171">
    <property type="entry name" value="Sigma70_r4"/>
    <property type="match status" value="1"/>
</dbReference>
<dbReference type="GO" id="GO:0016987">
    <property type="term" value="F:sigma factor activity"/>
    <property type="evidence" value="ECO:0007669"/>
    <property type="project" value="UniProtKB-KW"/>
</dbReference>
<dbReference type="InterPro" id="IPR013325">
    <property type="entry name" value="RNA_pol_sigma_r2"/>
</dbReference>
<dbReference type="InterPro" id="IPR013324">
    <property type="entry name" value="RNA_pol_sigma_r3/r4-like"/>
</dbReference>
<comment type="caution">
    <text evidence="7">The sequence shown here is derived from an EMBL/GenBank/DDBJ whole genome shotgun (WGS) entry which is preliminary data.</text>
</comment>
<dbReference type="Gene3D" id="1.10.1740.10">
    <property type="match status" value="1"/>
</dbReference>
<evidence type="ECO:0000256" key="4">
    <source>
        <dbReference type="ARBA" id="ARBA00023163"/>
    </source>
</evidence>